<dbReference type="InterPro" id="IPR002818">
    <property type="entry name" value="DJ-1/PfpI"/>
</dbReference>
<dbReference type="SUPFAM" id="SSF46689">
    <property type="entry name" value="Homeodomain-like"/>
    <property type="match status" value="2"/>
</dbReference>
<keyword evidence="1" id="KW-0805">Transcription regulation</keyword>
<dbReference type="PANTHER" id="PTHR43130">
    <property type="entry name" value="ARAC-FAMILY TRANSCRIPTIONAL REGULATOR"/>
    <property type="match status" value="1"/>
</dbReference>
<evidence type="ECO:0000259" key="3">
    <source>
        <dbReference type="PROSITE" id="PS01124"/>
    </source>
</evidence>
<evidence type="ECO:0000256" key="2">
    <source>
        <dbReference type="ARBA" id="ARBA00023163"/>
    </source>
</evidence>
<reference evidence="4 5" key="1">
    <citation type="submission" date="2019-07" db="EMBL/GenBank/DDBJ databases">
        <title>R&amp;d 2014.</title>
        <authorList>
            <person name="Klenk H.-P."/>
        </authorList>
    </citation>
    <scope>NUCLEOTIDE SEQUENCE [LARGE SCALE GENOMIC DNA]</scope>
    <source>
        <strain evidence="4 5">DSM 43868</strain>
    </source>
</reference>
<dbReference type="InterPro" id="IPR029062">
    <property type="entry name" value="Class_I_gatase-like"/>
</dbReference>
<protein>
    <submittedName>
        <fullName evidence="4">Transcriptional regulator, AraC family with amidase-like domain</fullName>
    </submittedName>
</protein>
<dbReference type="GO" id="GO:0003700">
    <property type="term" value="F:DNA-binding transcription factor activity"/>
    <property type="evidence" value="ECO:0007669"/>
    <property type="project" value="InterPro"/>
</dbReference>
<dbReference type="Pfam" id="PF12833">
    <property type="entry name" value="HTH_18"/>
    <property type="match status" value="1"/>
</dbReference>
<dbReference type="EMBL" id="VLKE01000001">
    <property type="protein sequence ID" value="TWH66995.1"/>
    <property type="molecule type" value="Genomic_DNA"/>
</dbReference>
<evidence type="ECO:0000256" key="1">
    <source>
        <dbReference type="ARBA" id="ARBA00023015"/>
    </source>
</evidence>
<dbReference type="PANTHER" id="PTHR43130:SF3">
    <property type="entry name" value="HTH-TYPE TRANSCRIPTIONAL REGULATOR RV1931C"/>
    <property type="match status" value="1"/>
</dbReference>
<evidence type="ECO:0000313" key="4">
    <source>
        <dbReference type="EMBL" id="TWH66995.1"/>
    </source>
</evidence>
<dbReference type="SUPFAM" id="SSF52317">
    <property type="entry name" value="Class I glutamine amidotransferase-like"/>
    <property type="match status" value="1"/>
</dbReference>
<dbReference type="AlphaFoldDB" id="A0A562I8E3"/>
<name>A0A562I8E3_MICOL</name>
<dbReference type="InterPro" id="IPR018060">
    <property type="entry name" value="HTH_AraC"/>
</dbReference>
<accession>A0A562I8E3</accession>
<dbReference type="Proteomes" id="UP000319825">
    <property type="component" value="Unassembled WGS sequence"/>
</dbReference>
<comment type="caution">
    <text evidence="4">The sequence shown here is derived from an EMBL/GenBank/DDBJ whole genome shotgun (WGS) entry which is preliminary data.</text>
</comment>
<dbReference type="Gene3D" id="3.40.50.880">
    <property type="match status" value="1"/>
</dbReference>
<dbReference type="InterPro" id="IPR009057">
    <property type="entry name" value="Homeodomain-like_sf"/>
</dbReference>
<keyword evidence="5" id="KW-1185">Reference proteome</keyword>
<organism evidence="4 5">
    <name type="scientific">Micromonospora olivasterospora</name>
    <dbReference type="NCBI Taxonomy" id="1880"/>
    <lineage>
        <taxon>Bacteria</taxon>
        <taxon>Bacillati</taxon>
        <taxon>Actinomycetota</taxon>
        <taxon>Actinomycetes</taxon>
        <taxon>Micromonosporales</taxon>
        <taxon>Micromonosporaceae</taxon>
        <taxon>Micromonospora</taxon>
    </lineage>
</organism>
<dbReference type="InterPro" id="IPR052158">
    <property type="entry name" value="INH-QAR"/>
</dbReference>
<evidence type="ECO:0000313" key="5">
    <source>
        <dbReference type="Proteomes" id="UP000319825"/>
    </source>
</evidence>
<gene>
    <name evidence="4" type="ORF">JD77_01956</name>
</gene>
<dbReference type="Gene3D" id="1.10.10.60">
    <property type="entry name" value="Homeodomain-like"/>
    <property type="match status" value="1"/>
</dbReference>
<sequence length="372" mass="40104">MAALAFALFSTVFAAGAHRTAPSLRGILTAGQWQQCQRASIFCQSSGYPRHMLRSVAVLALDQVAAFELGVLAEVFGTDRTADGFPGYRFDVCTVDGGPVRTNSGFHLTPHSDLGPIEDADLVAVPAHGSNDAATPPPVLDALRRAAARGAYVMSVCSGAFVLGEAGLLDDRECTTHWRHVDELQRRTPRARVCCNSLYVADGRLLTSAGTAAGIDACLHLVRQEHGSATATRLARRMVVPPHRDGGQSQYVEAPIPKAPEAPTLEPVLAWLMGRLDRPVTVDELAARAGMSPRTFARRFRAETGTTPHDWLTNQRVLLARRLLEETGLSVESVAGRAGFGDAAALRHHFTRRVGTTPNAYRTTFRDRVGAH</sequence>
<dbReference type="PROSITE" id="PS01124">
    <property type="entry name" value="HTH_ARAC_FAMILY_2"/>
    <property type="match status" value="1"/>
</dbReference>
<dbReference type="SMART" id="SM00342">
    <property type="entry name" value="HTH_ARAC"/>
    <property type="match status" value="1"/>
</dbReference>
<dbReference type="CDD" id="cd03137">
    <property type="entry name" value="GATase1_AraC_1"/>
    <property type="match status" value="1"/>
</dbReference>
<dbReference type="Pfam" id="PF01965">
    <property type="entry name" value="DJ-1_PfpI"/>
    <property type="match status" value="1"/>
</dbReference>
<proteinExistence type="predicted"/>
<keyword evidence="2" id="KW-0804">Transcription</keyword>
<feature type="domain" description="HTH araC/xylS-type" evidence="3">
    <location>
        <begin position="266"/>
        <end position="364"/>
    </location>
</feature>
<dbReference type="GO" id="GO:0043565">
    <property type="term" value="F:sequence-specific DNA binding"/>
    <property type="evidence" value="ECO:0007669"/>
    <property type="project" value="InterPro"/>
</dbReference>